<dbReference type="GO" id="GO:0016491">
    <property type="term" value="F:oxidoreductase activity"/>
    <property type="evidence" value="ECO:0007669"/>
    <property type="project" value="UniProtKB-KW"/>
</dbReference>
<dbReference type="Pfam" id="PF00106">
    <property type="entry name" value="adh_short"/>
    <property type="match status" value="1"/>
</dbReference>
<name>A0A1H9RGR6_9MICO</name>
<dbReference type="PANTHER" id="PTHR43157">
    <property type="entry name" value="PHOSPHATIDYLINOSITOL-GLYCAN BIOSYNTHESIS CLASS F PROTEIN-RELATED"/>
    <property type="match status" value="1"/>
</dbReference>
<protein>
    <submittedName>
        <fullName evidence="2">Short-chain dehydrogenase</fullName>
    </submittedName>
</protein>
<dbReference type="AlphaFoldDB" id="A0A1H9RGR6"/>
<dbReference type="CDD" id="cd05327">
    <property type="entry name" value="retinol-DH_like_SDR_c_like"/>
    <property type="match status" value="1"/>
</dbReference>
<dbReference type="PANTHER" id="PTHR43157:SF31">
    <property type="entry name" value="PHOSPHATIDYLINOSITOL-GLYCAN BIOSYNTHESIS CLASS F PROTEIN"/>
    <property type="match status" value="1"/>
</dbReference>
<organism evidence="2 3">
    <name type="scientific">Pedococcus cremeus</name>
    <dbReference type="NCBI Taxonomy" id="587636"/>
    <lineage>
        <taxon>Bacteria</taxon>
        <taxon>Bacillati</taxon>
        <taxon>Actinomycetota</taxon>
        <taxon>Actinomycetes</taxon>
        <taxon>Micrococcales</taxon>
        <taxon>Intrasporangiaceae</taxon>
        <taxon>Pedococcus</taxon>
    </lineage>
</organism>
<dbReference type="Proteomes" id="UP000199019">
    <property type="component" value="Unassembled WGS sequence"/>
</dbReference>
<dbReference type="InterPro" id="IPR002347">
    <property type="entry name" value="SDR_fam"/>
</dbReference>
<sequence>MTTAAQPMAGRTVLVTGGTGGIGGATATGLAALGARVGVVGRDRGRAEAAAGHIRADGGQADVFVADVSAQREVRRLADEVLAAYPRLDVLVNNVGGYWAHRHTTEDGLERTFAVNHLAPFLLTNLLLDRLRETAPARVVTVSSGAQAMGRIDFDDLQGQRDYRGQRAYNQSKLANVLFTYELARRLEGTGVTATVLHPGVVRTAFAREDSGRLMGLGLPLARPFMRSPEKGAETSVYLASSPAVEGVSGQYFVDRKPTRSSRASYDAAAAARLWDLSAQLVGLADAAGAGSSGETGT</sequence>
<proteinExistence type="predicted"/>
<evidence type="ECO:0000256" key="1">
    <source>
        <dbReference type="ARBA" id="ARBA00023002"/>
    </source>
</evidence>
<dbReference type="RefSeq" id="WP_245735607.1">
    <property type="nucleotide sequence ID" value="NZ_FOHB01000001.1"/>
</dbReference>
<dbReference type="PRINTS" id="PR00081">
    <property type="entry name" value="GDHRDH"/>
</dbReference>
<accession>A0A1H9RGR6</accession>
<dbReference type="Gene3D" id="3.40.50.720">
    <property type="entry name" value="NAD(P)-binding Rossmann-like Domain"/>
    <property type="match status" value="1"/>
</dbReference>
<dbReference type="InterPro" id="IPR036291">
    <property type="entry name" value="NAD(P)-bd_dom_sf"/>
</dbReference>
<evidence type="ECO:0000313" key="3">
    <source>
        <dbReference type="Proteomes" id="UP000199019"/>
    </source>
</evidence>
<keyword evidence="3" id="KW-1185">Reference proteome</keyword>
<dbReference type="STRING" id="587636.SAMN05216199_0971"/>
<keyword evidence="1" id="KW-0560">Oxidoreductase</keyword>
<dbReference type="SUPFAM" id="SSF51735">
    <property type="entry name" value="NAD(P)-binding Rossmann-fold domains"/>
    <property type="match status" value="1"/>
</dbReference>
<evidence type="ECO:0000313" key="2">
    <source>
        <dbReference type="EMBL" id="SER71745.1"/>
    </source>
</evidence>
<reference evidence="3" key="1">
    <citation type="submission" date="2016-10" db="EMBL/GenBank/DDBJ databases">
        <authorList>
            <person name="Varghese N."/>
            <person name="Submissions S."/>
        </authorList>
    </citation>
    <scope>NUCLEOTIDE SEQUENCE [LARGE SCALE GENOMIC DNA]</scope>
    <source>
        <strain evidence="3">CGMCC 1.6963</strain>
    </source>
</reference>
<dbReference type="EMBL" id="FOHB01000001">
    <property type="protein sequence ID" value="SER71745.1"/>
    <property type="molecule type" value="Genomic_DNA"/>
</dbReference>
<gene>
    <name evidence="2" type="ORF">SAMN05216199_0971</name>
</gene>